<comment type="caution">
    <text evidence="1">The sequence shown here is derived from an EMBL/GenBank/DDBJ whole genome shotgun (WGS) entry which is preliminary data.</text>
</comment>
<gene>
    <name evidence="1" type="ORF">CFN78_24550</name>
</gene>
<dbReference type="InParanoid" id="A0A263CYT5"/>
<sequence length="106" mass="11154">MADLQFPFPAPPEAVWNALPAGVDAVRGHGPHYDAQRGLLSTRTGTTWRSWGQEIVAQVSPAPGGSTLTVRTSLKFGVVDWGEGKKLCTRFGDAVAGALGLTPPAR</sequence>
<evidence type="ECO:0000313" key="1">
    <source>
        <dbReference type="EMBL" id="OZM70577.1"/>
    </source>
</evidence>
<proteinExistence type="predicted"/>
<dbReference type="OrthoDB" id="4571327at2"/>
<protein>
    <recommendedName>
        <fullName evidence="3">Polyketide cyclase</fullName>
    </recommendedName>
</protein>
<evidence type="ECO:0008006" key="3">
    <source>
        <dbReference type="Google" id="ProtNLM"/>
    </source>
</evidence>
<keyword evidence="2" id="KW-1185">Reference proteome</keyword>
<dbReference type="Proteomes" id="UP000242444">
    <property type="component" value="Unassembled WGS sequence"/>
</dbReference>
<dbReference type="RefSeq" id="WP_094865389.1">
    <property type="nucleotide sequence ID" value="NZ_NKYE01000019.1"/>
</dbReference>
<accession>A0A263CYT5</accession>
<reference evidence="1 2" key="1">
    <citation type="submission" date="2017-07" db="EMBL/GenBank/DDBJ databases">
        <title>Amycolatopsis antarcticus sp. nov., isolated from the surface of an Antarcticus brown macroalga.</title>
        <authorList>
            <person name="Wang J."/>
            <person name="Leiva S."/>
            <person name="Huang J."/>
            <person name="Huang Y."/>
        </authorList>
    </citation>
    <scope>NUCLEOTIDE SEQUENCE [LARGE SCALE GENOMIC DNA]</scope>
    <source>
        <strain evidence="1 2">AU-G6</strain>
    </source>
</reference>
<dbReference type="AlphaFoldDB" id="A0A263CYT5"/>
<dbReference type="EMBL" id="NKYE01000019">
    <property type="protein sequence ID" value="OZM70577.1"/>
    <property type="molecule type" value="Genomic_DNA"/>
</dbReference>
<name>A0A263CYT5_9PSEU</name>
<evidence type="ECO:0000313" key="2">
    <source>
        <dbReference type="Proteomes" id="UP000242444"/>
    </source>
</evidence>
<organism evidence="1 2">
    <name type="scientific">Amycolatopsis antarctica</name>
    <dbReference type="NCBI Taxonomy" id="1854586"/>
    <lineage>
        <taxon>Bacteria</taxon>
        <taxon>Bacillati</taxon>
        <taxon>Actinomycetota</taxon>
        <taxon>Actinomycetes</taxon>
        <taxon>Pseudonocardiales</taxon>
        <taxon>Pseudonocardiaceae</taxon>
        <taxon>Amycolatopsis</taxon>
    </lineage>
</organism>